<reference evidence="2" key="1">
    <citation type="journal article" date="2015" name="Org. Lett.">
        <title>Biosynthesis of the Anti-infective Marformycins Featuring Pre-NRPS Assembly Line N-Formylation and O-Methylation and Post-Assembly Line C-Hydroxylation Chemistries.</title>
        <authorList>
            <person name="Liu J."/>
            <person name="Wang B."/>
            <person name="Li H."/>
            <person name="Xie Y."/>
            <person name="Li Q."/>
            <person name="Qin X."/>
            <person name="Zhang X."/>
            <person name="Ju J."/>
        </authorList>
    </citation>
    <scope>NUCLEOTIDE SEQUENCE</scope>
    <source>
        <strain evidence="2">SCSIO 10141</strain>
    </source>
</reference>
<name>A0A0D4WTL0_9ACTN</name>
<evidence type="ECO:0000313" key="2">
    <source>
        <dbReference type="EMBL" id="AJV88385.1"/>
    </source>
</evidence>
<feature type="region of interest" description="Disordered" evidence="1">
    <location>
        <begin position="221"/>
        <end position="241"/>
    </location>
</feature>
<protein>
    <submittedName>
        <fullName evidence="2">MfnM</fullName>
    </submittedName>
</protein>
<organism evidence="2">
    <name type="scientific">Streptomyces drozdowiczii</name>
    <dbReference type="NCBI Taxonomy" id="202862"/>
    <lineage>
        <taxon>Bacteria</taxon>
        <taxon>Bacillati</taxon>
        <taxon>Actinomycetota</taxon>
        <taxon>Actinomycetes</taxon>
        <taxon>Kitasatosporales</taxon>
        <taxon>Streptomycetaceae</taxon>
        <taxon>Streptomyces</taxon>
    </lineage>
</organism>
<dbReference type="AlphaFoldDB" id="A0A0D4WTL0"/>
<dbReference type="EMBL" id="KP715145">
    <property type="protein sequence ID" value="AJV88385.1"/>
    <property type="molecule type" value="Genomic_DNA"/>
</dbReference>
<evidence type="ECO:0000256" key="1">
    <source>
        <dbReference type="SAM" id="MobiDB-lite"/>
    </source>
</evidence>
<proteinExistence type="predicted"/>
<accession>A0A0D4WTL0</accession>
<sequence length="241" mass="26155">MSDLGLDQHGYELLDLLRTPLPDEVTGREYTKVLADRHALEDREVTAVLAYCAAAPLAQELARHLVEASHPPPPLIFFNATPSAADSVRDDYTTILEQLGDSLPVTPVTGLDLPKLLPSPHDLVHAMRGELDAVVRQSLVDDAYDEEEITEAAAQIVSVYLDLLRFQISACHSTAPAWGGDVVNIVSAGHAFQSDWAGARTTRLVRVECTPAELLSRPETRDGVLAHLPSPNPTTTERCAP</sequence>